<dbReference type="Pfam" id="PF00027">
    <property type="entry name" value="cNMP_binding"/>
    <property type="match status" value="1"/>
</dbReference>
<feature type="domain" description="HTH crp-type" evidence="5">
    <location>
        <begin position="142"/>
        <end position="217"/>
    </location>
</feature>
<evidence type="ECO:0000256" key="1">
    <source>
        <dbReference type="ARBA" id="ARBA00023015"/>
    </source>
</evidence>
<dbReference type="OrthoDB" id="6881322at2"/>
<dbReference type="InterPro" id="IPR018490">
    <property type="entry name" value="cNMP-bd_dom_sf"/>
</dbReference>
<keyword evidence="1" id="KW-0805">Transcription regulation</keyword>
<dbReference type="EMBL" id="CP019236">
    <property type="protein sequence ID" value="APW36370.1"/>
    <property type="molecule type" value="Genomic_DNA"/>
</dbReference>
<dbReference type="Gene3D" id="2.60.120.10">
    <property type="entry name" value="Jelly Rolls"/>
    <property type="match status" value="1"/>
</dbReference>
<dbReference type="SUPFAM" id="SSF46785">
    <property type="entry name" value="Winged helix' DNA-binding domain"/>
    <property type="match status" value="1"/>
</dbReference>
<dbReference type="RefSeq" id="WP_076196714.1">
    <property type="nucleotide sequence ID" value="NZ_CP019236.1"/>
</dbReference>
<dbReference type="Proteomes" id="UP000186609">
    <property type="component" value="Chromosome"/>
</dbReference>
<name>A0A1P8JRK2_9BURK</name>
<gene>
    <name evidence="6" type="ORF">RD110_03415</name>
</gene>
<evidence type="ECO:0000256" key="2">
    <source>
        <dbReference type="ARBA" id="ARBA00023125"/>
    </source>
</evidence>
<keyword evidence="3" id="KW-0804">Transcription</keyword>
<dbReference type="SMART" id="SM00419">
    <property type="entry name" value="HTH_CRP"/>
    <property type="match status" value="1"/>
</dbReference>
<dbReference type="PANTHER" id="PTHR24567:SF74">
    <property type="entry name" value="HTH-TYPE TRANSCRIPTIONAL REGULATOR ARCR"/>
    <property type="match status" value="1"/>
</dbReference>
<keyword evidence="7" id="KW-1185">Reference proteome</keyword>
<dbReference type="Gene3D" id="1.10.10.10">
    <property type="entry name" value="Winged helix-like DNA-binding domain superfamily/Winged helix DNA-binding domain"/>
    <property type="match status" value="1"/>
</dbReference>
<organism evidence="6 7">
    <name type="scientific">Rhodoferax koreensis</name>
    <dbReference type="NCBI Taxonomy" id="1842727"/>
    <lineage>
        <taxon>Bacteria</taxon>
        <taxon>Pseudomonadati</taxon>
        <taxon>Pseudomonadota</taxon>
        <taxon>Betaproteobacteria</taxon>
        <taxon>Burkholderiales</taxon>
        <taxon>Comamonadaceae</taxon>
        <taxon>Rhodoferax</taxon>
    </lineage>
</organism>
<dbReference type="STRING" id="1842727.RD110_03415"/>
<dbReference type="SMART" id="SM00100">
    <property type="entry name" value="cNMP"/>
    <property type="match status" value="1"/>
</dbReference>
<dbReference type="GO" id="GO:0005829">
    <property type="term" value="C:cytosol"/>
    <property type="evidence" value="ECO:0007669"/>
    <property type="project" value="TreeGrafter"/>
</dbReference>
<evidence type="ECO:0000256" key="3">
    <source>
        <dbReference type="ARBA" id="ARBA00023163"/>
    </source>
</evidence>
<dbReference type="SUPFAM" id="SSF51206">
    <property type="entry name" value="cAMP-binding domain-like"/>
    <property type="match status" value="1"/>
</dbReference>
<dbReference type="InterPro" id="IPR036388">
    <property type="entry name" value="WH-like_DNA-bd_sf"/>
</dbReference>
<dbReference type="KEGG" id="rhy:RD110_03415"/>
<dbReference type="AlphaFoldDB" id="A0A1P8JRK2"/>
<evidence type="ECO:0000259" key="4">
    <source>
        <dbReference type="PROSITE" id="PS50042"/>
    </source>
</evidence>
<keyword evidence="2" id="KW-0238">DNA-binding</keyword>
<dbReference type="InterPro" id="IPR036390">
    <property type="entry name" value="WH_DNA-bd_sf"/>
</dbReference>
<feature type="domain" description="Cyclic nucleotide-binding" evidence="4">
    <location>
        <begin position="8"/>
        <end position="110"/>
    </location>
</feature>
<dbReference type="GO" id="GO:0003700">
    <property type="term" value="F:DNA-binding transcription factor activity"/>
    <property type="evidence" value="ECO:0007669"/>
    <property type="project" value="TreeGrafter"/>
</dbReference>
<dbReference type="PANTHER" id="PTHR24567">
    <property type="entry name" value="CRP FAMILY TRANSCRIPTIONAL REGULATORY PROTEIN"/>
    <property type="match status" value="1"/>
</dbReference>
<dbReference type="InterPro" id="IPR000595">
    <property type="entry name" value="cNMP-bd_dom"/>
</dbReference>
<accession>A0A1P8JRK2</accession>
<dbReference type="PROSITE" id="PS50042">
    <property type="entry name" value="CNMP_BINDING_3"/>
    <property type="match status" value="1"/>
</dbReference>
<evidence type="ECO:0008006" key="8">
    <source>
        <dbReference type="Google" id="ProtNLM"/>
    </source>
</evidence>
<dbReference type="GO" id="GO:0003677">
    <property type="term" value="F:DNA binding"/>
    <property type="evidence" value="ECO:0007669"/>
    <property type="project" value="UniProtKB-KW"/>
</dbReference>
<protein>
    <recommendedName>
        <fullName evidence="8">Crp/Fnr family transcriptional regulator</fullName>
    </recommendedName>
</protein>
<dbReference type="InterPro" id="IPR012318">
    <property type="entry name" value="HTH_CRP"/>
</dbReference>
<dbReference type="Pfam" id="PF13545">
    <property type="entry name" value="HTH_Crp_2"/>
    <property type="match status" value="1"/>
</dbReference>
<evidence type="ECO:0000313" key="7">
    <source>
        <dbReference type="Proteomes" id="UP000186609"/>
    </source>
</evidence>
<dbReference type="CDD" id="cd00038">
    <property type="entry name" value="CAP_ED"/>
    <property type="match status" value="1"/>
</dbReference>
<proteinExistence type="predicted"/>
<sequence>MRLAKFDLLQWLTPDVQEEFLARMYRRHYAAGQPVYVQDAPGNEMFRLISGTVKISVLRGDGRHITYRLFESGDCFGQTSLVDGEPRPQSTEASNAVEVDVLSKMDFRWLCDRYRVFDRAISRLMAAQLRAMAQNYEGASLDSLPVRVARQLLLSRTMQLRTAEQDDSDESQIQMSQSDLAAMVGASRQSVNRVLQQLREKHVIEISYGRIDLTDLRALSSITTQ</sequence>
<dbReference type="InterPro" id="IPR014710">
    <property type="entry name" value="RmlC-like_jellyroll"/>
</dbReference>
<evidence type="ECO:0000259" key="5">
    <source>
        <dbReference type="PROSITE" id="PS51063"/>
    </source>
</evidence>
<dbReference type="PROSITE" id="PS51063">
    <property type="entry name" value="HTH_CRP_2"/>
    <property type="match status" value="1"/>
</dbReference>
<reference evidence="6 7" key="1">
    <citation type="submission" date="2017-01" db="EMBL/GenBank/DDBJ databases">
        <authorList>
            <person name="Mah S.A."/>
            <person name="Swanson W.J."/>
            <person name="Moy G.W."/>
            <person name="Vacquier V.D."/>
        </authorList>
    </citation>
    <scope>NUCLEOTIDE SEQUENCE [LARGE SCALE GENOMIC DNA]</scope>
    <source>
        <strain evidence="6 7">DCY110</strain>
    </source>
</reference>
<evidence type="ECO:0000313" key="6">
    <source>
        <dbReference type="EMBL" id="APW36370.1"/>
    </source>
</evidence>
<dbReference type="InterPro" id="IPR050397">
    <property type="entry name" value="Env_Response_Regulators"/>
</dbReference>